<evidence type="ECO:0000313" key="1">
    <source>
        <dbReference type="EMBL" id="OZY84273.1"/>
    </source>
</evidence>
<reference evidence="2" key="1">
    <citation type="submission" date="2017-05" db="EMBL/GenBank/DDBJ databases">
        <authorList>
            <person name="Barney B.M."/>
        </authorList>
    </citation>
    <scope>NUCLEOTIDE SEQUENCE [LARGE SCALE GENOMIC DNA]</scope>
    <source>
        <strain evidence="2">PSBB022</strain>
    </source>
</reference>
<dbReference type="PANTHER" id="PTHR39431">
    <property type="entry name" value="FRPA/C-RELATED PROTEIN"/>
    <property type="match status" value="1"/>
</dbReference>
<dbReference type="AlphaFoldDB" id="A0A266Q326"/>
<proteinExistence type="predicted"/>
<dbReference type="RefSeq" id="WP_094985392.1">
    <property type="nucleotide sequence ID" value="NZ_NHNI01000002.1"/>
</dbReference>
<accession>A0A266Q326</accession>
<organism evidence="1 2">
    <name type="scientific">Cellvibrio mixtus</name>
    <dbReference type="NCBI Taxonomy" id="39650"/>
    <lineage>
        <taxon>Bacteria</taxon>
        <taxon>Pseudomonadati</taxon>
        <taxon>Pseudomonadota</taxon>
        <taxon>Gammaproteobacteria</taxon>
        <taxon>Cellvibrionales</taxon>
        <taxon>Cellvibrionaceae</taxon>
        <taxon>Cellvibrio</taxon>
    </lineage>
</organism>
<dbReference type="Proteomes" id="UP000216101">
    <property type="component" value="Unassembled WGS sequence"/>
</dbReference>
<evidence type="ECO:0000313" key="2">
    <source>
        <dbReference type="Proteomes" id="UP000216101"/>
    </source>
</evidence>
<dbReference type="PANTHER" id="PTHR39431:SF1">
    <property type="entry name" value="FRPA_C-RELATED PROTEIN"/>
    <property type="match status" value="1"/>
</dbReference>
<comment type="caution">
    <text evidence="1">The sequence shown here is derived from an EMBL/GenBank/DDBJ whole genome shotgun (WGS) entry which is preliminary data.</text>
</comment>
<keyword evidence="2" id="KW-1185">Reference proteome</keyword>
<name>A0A266Q326_9GAMM</name>
<dbReference type="EMBL" id="NHNI01000002">
    <property type="protein sequence ID" value="OZY84273.1"/>
    <property type="molecule type" value="Genomic_DNA"/>
</dbReference>
<gene>
    <name evidence="1" type="ORF">CBP51_13710</name>
</gene>
<evidence type="ECO:0008006" key="3">
    <source>
        <dbReference type="Google" id="ProtNLM"/>
    </source>
</evidence>
<protein>
    <recommendedName>
        <fullName evidence="3">VCBS repeat-containing protein</fullName>
    </recommendedName>
</protein>
<sequence length="354" mass="38122">MIIANSHIQMAAQHDYREEHQLSERLTFLPGGRNVAPAPEAEAAPESSAVRVDLSSAGSVLALHRKRQVLDLSPTMDSRSRLNLMILEAMYKAITGREMQLTAPGDLQVSAAGAQSLPVDGTPPAQVLARAAGPGLIYQRHERYVEQETSSFQAVGVVHTADGRRIDFSVALTMSRQFVEESHLEIRAGSANKIDPLVINFDGLGVGLSQTRFAFDLDSDGTEEQIASLRSGNGYLALDRNGDGQVNNGSELFGPTTGRGFAELAAYDEDGNNFIDEADSIYHQLRIWMMNEDGSSQLVALGDKNIGAIYLGHVSTPFQLKDPGNQSLGEVANAGVYLTEDGKVGVVQEVNLTV</sequence>